<dbReference type="AlphaFoldDB" id="A0A1Z5HU83"/>
<evidence type="ECO:0000313" key="10">
    <source>
        <dbReference type="EMBL" id="GAW93099.1"/>
    </source>
</evidence>
<keyword evidence="6" id="KW-0067">ATP-binding</keyword>
<dbReference type="Pfam" id="PF00005">
    <property type="entry name" value="ABC_tran"/>
    <property type="match status" value="1"/>
</dbReference>
<keyword evidence="7" id="KW-1278">Translocase</keyword>
<dbReference type="GO" id="GO:0042626">
    <property type="term" value="F:ATPase-coupled transmembrane transporter activity"/>
    <property type="evidence" value="ECO:0007669"/>
    <property type="project" value="TreeGrafter"/>
</dbReference>
<dbReference type="EMBL" id="BDGJ01000116">
    <property type="protein sequence ID" value="GAW93099.1"/>
    <property type="molecule type" value="Genomic_DNA"/>
</dbReference>
<comment type="subcellular location">
    <subcellularLocation>
        <location evidence="1">Cell membrane</location>
        <topology evidence="1">Peripheral membrane protein</topology>
    </subcellularLocation>
</comment>
<evidence type="ECO:0000256" key="7">
    <source>
        <dbReference type="ARBA" id="ARBA00022967"/>
    </source>
</evidence>
<dbReference type="PROSITE" id="PS00211">
    <property type="entry name" value="ABC_TRANSPORTER_1"/>
    <property type="match status" value="1"/>
</dbReference>
<keyword evidence="4" id="KW-1003">Cell membrane</keyword>
<comment type="caution">
    <text evidence="10">The sequence shown here is derived from an EMBL/GenBank/DDBJ whole genome shotgun (WGS) entry which is preliminary data.</text>
</comment>
<evidence type="ECO:0000259" key="9">
    <source>
        <dbReference type="PROSITE" id="PS50893"/>
    </source>
</evidence>
<sequence length="249" mass="27835">MNSRKSVLSVSNLSFSYPDRYLVLKDLNLEVWPGERVGIIGPNGAGKTTFFMLICGVLKVTSGEIRLFGKPVVPGEFRPEVGMVFQNPDDQLFCPSVRDDVAFGPENLGLPKEEVEARVREAFAVTGIQELGDYPPHHLSGGQKRMAAIAGVLAMRPRLVIYDEPTSNLDIRYRRRLIRFLRSARETMLIASHDLEFILEVCDRVILMDEGRIVADGNPRVIMGDVDLMEAHGLERPHSLVPHVEPHHG</sequence>
<evidence type="ECO:0000256" key="8">
    <source>
        <dbReference type="ARBA" id="ARBA00023136"/>
    </source>
</evidence>
<dbReference type="FunFam" id="3.40.50.300:FF:000224">
    <property type="entry name" value="Energy-coupling factor transporter ATP-binding protein EcfA"/>
    <property type="match status" value="1"/>
</dbReference>
<keyword evidence="3" id="KW-0813">Transport</keyword>
<proteinExistence type="inferred from homology"/>
<dbReference type="CDD" id="cd03225">
    <property type="entry name" value="ABC_cobalt_CbiO_domain1"/>
    <property type="match status" value="1"/>
</dbReference>
<dbReference type="SMART" id="SM00382">
    <property type="entry name" value="AAA"/>
    <property type="match status" value="1"/>
</dbReference>
<protein>
    <submittedName>
        <fullName evidence="10">ABC-type cobalt transport system, ATPase component</fullName>
    </submittedName>
</protein>
<dbReference type="GO" id="GO:0043190">
    <property type="term" value="C:ATP-binding cassette (ABC) transporter complex"/>
    <property type="evidence" value="ECO:0007669"/>
    <property type="project" value="TreeGrafter"/>
</dbReference>
<feature type="domain" description="ABC transporter" evidence="9">
    <location>
        <begin position="8"/>
        <end position="235"/>
    </location>
</feature>
<dbReference type="InterPro" id="IPR050095">
    <property type="entry name" value="ECF_ABC_transporter_ATP-bd"/>
</dbReference>
<evidence type="ECO:0000256" key="5">
    <source>
        <dbReference type="ARBA" id="ARBA00022741"/>
    </source>
</evidence>
<comment type="similarity">
    <text evidence="2">Belongs to the ABC transporter superfamily.</text>
</comment>
<dbReference type="PROSITE" id="PS50893">
    <property type="entry name" value="ABC_TRANSPORTER_2"/>
    <property type="match status" value="1"/>
</dbReference>
<dbReference type="InterPro" id="IPR027417">
    <property type="entry name" value="P-loop_NTPase"/>
</dbReference>
<keyword evidence="11" id="KW-1185">Reference proteome</keyword>
<dbReference type="GO" id="GO:0005524">
    <property type="term" value="F:ATP binding"/>
    <property type="evidence" value="ECO:0007669"/>
    <property type="project" value="UniProtKB-KW"/>
</dbReference>
<keyword evidence="8" id="KW-0472">Membrane</keyword>
<evidence type="ECO:0000313" key="11">
    <source>
        <dbReference type="Proteomes" id="UP000197032"/>
    </source>
</evidence>
<evidence type="ECO:0000256" key="2">
    <source>
        <dbReference type="ARBA" id="ARBA00005417"/>
    </source>
</evidence>
<dbReference type="InterPro" id="IPR003593">
    <property type="entry name" value="AAA+_ATPase"/>
</dbReference>
<evidence type="ECO:0000256" key="6">
    <source>
        <dbReference type="ARBA" id="ARBA00022840"/>
    </source>
</evidence>
<dbReference type="InterPro" id="IPR015856">
    <property type="entry name" value="ABC_transpr_CbiO/EcfA_su"/>
</dbReference>
<dbReference type="InterPro" id="IPR017871">
    <property type="entry name" value="ABC_transporter-like_CS"/>
</dbReference>
<dbReference type="InterPro" id="IPR003439">
    <property type="entry name" value="ABC_transporter-like_ATP-bd"/>
</dbReference>
<keyword evidence="5" id="KW-0547">Nucleotide-binding</keyword>
<dbReference type="RefSeq" id="WP_088554315.1">
    <property type="nucleotide sequence ID" value="NZ_BDGJ01000116.1"/>
</dbReference>
<dbReference type="SUPFAM" id="SSF52540">
    <property type="entry name" value="P-loop containing nucleoside triphosphate hydrolases"/>
    <property type="match status" value="1"/>
</dbReference>
<dbReference type="PANTHER" id="PTHR43553:SF24">
    <property type="entry name" value="ENERGY-COUPLING FACTOR TRANSPORTER ATP-BINDING PROTEIN ECFA1"/>
    <property type="match status" value="1"/>
</dbReference>
<reference evidence="11" key="1">
    <citation type="journal article" date="2017" name="Appl. Environ. Microbiol.">
        <title>Genomic analysis of Calderihabitans maritimus KKC1, a thermophilic hydrogenogenic carboxydotrophic bacterium isolated from marine sediment.</title>
        <authorList>
            <person name="Omae K."/>
            <person name="Yoneda Y."/>
            <person name="Fukuyama Y."/>
            <person name="Yoshida T."/>
            <person name="Sako Y."/>
        </authorList>
    </citation>
    <scope>NUCLEOTIDE SEQUENCE [LARGE SCALE GENOMIC DNA]</scope>
    <source>
        <strain evidence="11">KKC1</strain>
    </source>
</reference>
<dbReference type="Proteomes" id="UP000197032">
    <property type="component" value="Unassembled WGS sequence"/>
</dbReference>
<dbReference type="PANTHER" id="PTHR43553">
    <property type="entry name" value="HEAVY METAL TRANSPORTER"/>
    <property type="match status" value="1"/>
</dbReference>
<dbReference type="Gene3D" id="3.40.50.300">
    <property type="entry name" value="P-loop containing nucleotide triphosphate hydrolases"/>
    <property type="match status" value="1"/>
</dbReference>
<name>A0A1Z5HU83_9FIRM</name>
<dbReference type="OrthoDB" id="9784332at2"/>
<evidence type="ECO:0000256" key="3">
    <source>
        <dbReference type="ARBA" id="ARBA00022448"/>
    </source>
</evidence>
<accession>A0A1Z5HU83</accession>
<gene>
    <name evidence="10" type="ORF">KKC1_22400</name>
</gene>
<organism evidence="10 11">
    <name type="scientific">Calderihabitans maritimus</name>
    <dbReference type="NCBI Taxonomy" id="1246530"/>
    <lineage>
        <taxon>Bacteria</taxon>
        <taxon>Bacillati</taxon>
        <taxon>Bacillota</taxon>
        <taxon>Clostridia</taxon>
        <taxon>Neomoorellales</taxon>
        <taxon>Calderihabitantaceae</taxon>
        <taxon>Calderihabitans</taxon>
    </lineage>
</organism>
<evidence type="ECO:0000256" key="1">
    <source>
        <dbReference type="ARBA" id="ARBA00004202"/>
    </source>
</evidence>
<evidence type="ECO:0000256" key="4">
    <source>
        <dbReference type="ARBA" id="ARBA00022475"/>
    </source>
</evidence>
<dbReference type="GO" id="GO:0016887">
    <property type="term" value="F:ATP hydrolysis activity"/>
    <property type="evidence" value="ECO:0007669"/>
    <property type="project" value="InterPro"/>
</dbReference>